<dbReference type="EMBL" id="JMIH01000014">
    <property type="protein sequence ID" value="KEO74722.1"/>
    <property type="molecule type" value="Genomic_DNA"/>
</dbReference>
<dbReference type="STRING" id="1048983.EL17_03330"/>
<evidence type="ECO:0000313" key="2">
    <source>
        <dbReference type="EMBL" id="KEO74722.1"/>
    </source>
</evidence>
<gene>
    <name evidence="2" type="ORF">EL17_03330</name>
</gene>
<sequence length="112" mass="12756">MKKLLILIASIFLVSSCGNNDKPKGLLDKDKMVSIMVDIHLVEGIASSLPIPYDSSQKVYPYLEQRVFEKHGVQDSVYLQSLQYYLRDANVMEELYSRTIDSLTVKQNIGEQ</sequence>
<evidence type="ECO:0000313" key="3">
    <source>
        <dbReference type="Proteomes" id="UP000027821"/>
    </source>
</evidence>
<dbReference type="AlphaFoldDB" id="A0A074LLJ4"/>
<accession>A0A074LLJ4</accession>
<feature type="domain" description="DUF4296" evidence="1">
    <location>
        <begin position="23"/>
        <end position="107"/>
    </location>
</feature>
<proteinExistence type="predicted"/>
<evidence type="ECO:0000259" key="1">
    <source>
        <dbReference type="Pfam" id="PF14129"/>
    </source>
</evidence>
<dbReference type="PROSITE" id="PS51257">
    <property type="entry name" value="PROKAR_LIPOPROTEIN"/>
    <property type="match status" value="1"/>
</dbReference>
<reference evidence="2 3" key="1">
    <citation type="submission" date="2014-04" db="EMBL/GenBank/DDBJ databases">
        <title>Characterization and application of a salt tolerant electro-active bacterium.</title>
        <authorList>
            <person name="Yang L."/>
            <person name="Wei S."/>
            <person name="Tay Q.X.M."/>
        </authorList>
    </citation>
    <scope>NUCLEOTIDE SEQUENCE [LARGE SCALE GENOMIC DNA]</scope>
    <source>
        <strain evidence="2 3">LY1</strain>
    </source>
</reference>
<organism evidence="2 3">
    <name type="scientific">Anditalea andensis</name>
    <dbReference type="NCBI Taxonomy" id="1048983"/>
    <lineage>
        <taxon>Bacteria</taxon>
        <taxon>Pseudomonadati</taxon>
        <taxon>Bacteroidota</taxon>
        <taxon>Cytophagia</taxon>
        <taxon>Cytophagales</taxon>
        <taxon>Cytophagaceae</taxon>
        <taxon>Anditalea</taxon>
    </lineage>
</organism>
<dbReference type="Proteomes" id="UP000027821">
    <property type="component" value="Unassembled WGS sequence"/>
</dbReference>
<keyword evidence="3" id="KW-1185">Reference proteome</keyword>
<dbReference type="OrthoDB" id="981921at2"/>
<dbReference type="InterPro" id="IPR025381">
    <property type="entry name" value="DUF4296"/>
</dbReference>
<comment type="caution">
    <text evidence="2">The sequence shown here is derived from an EMBL/GenBank/DDBJ whole genome shotgun (WGS) entry which is preliminary data.</text>
</comment>
<dbReference type="Pfam" id="PF14129">
    <property type="entry name" value="DUF4296"/>
    <property type="match status" value="1"/>
</dbReference>
<dbReference type="eggNOG" id="ENOG5033DU3">
    <property type="taxonomic scope" value="Bacteria"/>
</dbReference>
<protein>
    <recommendedName>
        <fullName evidence="1">DUF4296 domain-containing protein</fullName>
    </recommendedName>
</protein>
<dbReference type="RefSeq" id="WP_035070883.1">
    <property type="nucleotide sequence ID" value="NZ_JMIH01000014.1"/>
</dbReference>
<name>A0A074LLJ4_9BACT</name>